<dbReference type="GO" id="GO:0004565">
    <property type="term" value="F:beta-galactosidase activity"/>
    <property type="evidence" value="ECO:0007669"/>
    <property type="project" value="InterPro"/>
</dbReference>
<dbReference type="EMBL" id="BBWV01000001">
    <property type="protein sequence ID" value="GAO42644.1"/>
    <property type="molecule type" value="Genomic_DNA"/>
</dbReference>
<keyword evidence="6" id="KW-1185">Reference proteome</keyword>
<evidence type="ECO:0000313" key="6">
    <source>
        <dbReference type="Proteomes" id="UP000033121"/>
    </source>
</evidence>
<dbReference type="InterPro" id="IPR040719">
    <property type="entry name" value="DUF5597"/>
</dbReference>
<dbReference type="Proteomes" id="UP000033121">
    <property type="component" value="Unassembled WGS sequence"/>
</dbReference>
<evidence type="ECO:0000313" key="5">
    <source>
        <dbReference type="EMBL" id="GAO42644.1"/>
    </source>
</evidence>
<dbReference type="STRING" id="1220578.FPE01S_01_16590"/>
<evidence type="ECO:0000256" key="1">
    <source>
        <dbReference type="ARBA" id="ARBA00022801"/>
    </source>
</evidence>
<gene>
    <name evidence="5" type="ORF">FPE01S_01_16590</name>
</gene>
<dbReference type="GO" id="GO:0009341">
    <property type="term" value="C:beta-galactosidase complex"/>
    <property type="evidence" value="ECO:0007669"/>
    <property type="project" value="InterPro"/>
</dbReference>
<comment type="caution">
    <text evidence="5">The sequence shown here is derived from an EMBL/GenBank/DDBJ whole genome shotgun (WGS) entry which is preliminary data.</text>
</comment>
<feature type="domain" description="Glycoside hydrolase family 42 N-terminal" evidence="3">
    <location>
        <begin position="33"/>
        <end position="185"/>
    </location>
</feature>
<proteinExistence type="predicted"/>
<dbReference type="InterPro" id="IPR013529">
    <property type="entry name" value="Glyco_hydro_42_N"/>
</dbReference>
<reference evidence="5 6" key="1">
    <citation type="submission" date="2015-04" db="EMBL/GenBank/DDBJ databases">
        <title>Whole genome shotgun sequence of Flavihumibacter petaseus NBRC 106054.</title>
        <authorList>
            <person name="Miyazawa S."/>
            <person name="Hosoyama A."/>
            <person name="Hashimoto M."/>
            <person name="Noguchi M."/>
            <person name="Tsuchikane K."/>
            <person name="Ohji S."/>
            <person name="Yamazoe A."/>
            <person name="Ichikawa N."/>
            <person name="Kimura A."/>
            <person name="Fujita N."/>
        </authorList>
    </citation>
    <scope>NUCLEOTIDE SEQUENCE [LARGE SCALE GENOMIC DNA]</scope>
    <source>
        <strain evidence="5 6">NBRC 106054</strain>
    </source>
</reference>
<dbReference type="GO" id="GO:0005975">
    <property type="term" value="P:carbohydrate metabolic process"/>
    <property type="evidence" value="ECO:0007669"/>
    <property type="project" value="InterPro"/>
</dbReference>
<organism evidence="5 6">
    <name type="scientific">Flavihumibacter petaseus NBRC 106054</name>
    <dbReference type="NCBI Taxonomy" id="1220578"/>
    <lineage>
        <taxon>Bacteria</taxon>
        <taxon>Pseudomonadati</taxon>
        <taxon>Bacteroidota</taxon>
        <taxon>Chitinophagia</taxon>
        <taxon>Chitinophagales</taxon>
        <taxon>Chitinophagaceae</taxon>
        <taxon>Flavihumibacter</taxon>
    </lineage>
</organism>
<name>A0A0E9MYH7_9BACT</name>
<evidence type="ECO:0000256" key="2">
    <source>
        <dbReference type="ARBA" id="ARBA00023295"/>
    </source>
</evidence>
<dbReference type="Pfam" id="PF02449">
    <property type="entry name" value="Glyco_hydro_42"/>
    <property type="match status" value="1"/>
</dbReference>
<dbReference type="Gene3D" id="2.60.220.20">
    <property type="entry name" value="putative beta-Galactosidase from caulobacter crescentus"/>
    <property type="match status" value="1"/>
</dbReference>
<dbReference type="Gene3D" id="3.20.20.80">
    <property type="entry name" value="Glycosidases"/>
    <property type="match status" value="1"/>
</dbReference>
<keyword evidence="1" id="KW-0378">Hydrolase</keyword>
<accession>A0A0E9MYH7</accession>
<feature type="domain" description="DUF5597" evidence="4">
    <location>
        <begin position="358"/>
        <end position="482"/>
    </location>
</feature>
<dbReference type="InterPro" id="IPR017853">
    <property type="entry name" value="GH"/>
</dbReference>
<dbReference type="AlphaFoldDB" id="A0A0E9MYH7"/>
<sequence>MQLEVNGQPFLILGGELGNSNASEMAYMQPYWAKFDTMHLNTVLAPVYWELLEPEEGRYDFALVDSLLQTANRKHLKLVLLWFGTWKNSMSCYAPGWVKKDTRRFARAVNDKGATMEILSAFSPANRDADRKAFVALMEHLRQYDSQRSVLMIQVENEIGMLEAAREKSPAADKAFEGEVPAALIKYLTSNKDVLMPEFRERWAAAGFRTVGNWETVFGKGLDTDEIFQAWHYAKYAGDIAAAGKKAYPLPMFVNAALNHRNVLPGQYPSAGPLPQVMDIWKAAAPAIDLLSPDFYNPRFRYYSDLYIRGNNTLFIPEIWMHPDNGAKAFYAFGHYHALGFSPFSIESTNSAGSESIGKSYAVLEQLVPVLAAIPNDRVEGILLDTATKKQSVHFGGNTMQVNHDYTLNWSREASLPNWPEGGVMIVQLDKDEYIFAGTGFVITFPPSVGILQADEGKFVNGQWKPGRRLNGDQTHQGRHIRIPVGKWGIQRVKLYSY</sequence>
<dbReference type="SUPFAM" id="SSF51445">
    <property type="entry name" value="(Trans)glycosidases"/>
    <property type="match status" value="1"/>
</dbReference>
<keyword evidence="2 5" id="KW-0326">Glycosidase</keyword>
<protein>
    <submittedName>
        <fullName evidence="5">Putative glycosidase</fullName>
    </submittedName>
</protein>
<evidence type="ECO:0000259" key="3">
    <source>
        <dbReference type="Pfam" id="PF02449"/>
    </source>
</evidence>
<dbReference type="Pfam" id="PF18120">
    <property type="entry name" value="DUF5597"/>
    <property type="match status" value="1"/>
</dbReference>
<evidence type="ECO:0000259" key="4">
    <source>
        <dbReference type="Pfam" id="PF18120"/>
    </source>
</evidence>